<dbReference type="PIRSF" id="PIRSF016897">
    <property type="entry name" value="GlpP"/>
    <property type="match status" value="1"/>
</dbReference>
<dbReference type="EMBL" id="FOQA01000004">
    <property type="protein sequence ID" value="SFH93803.1"/>
    <property type="molecule type" value="Genomic_DNA"/>
</dbReference>
<dbReference type="Proteomes" id="UP000199287">
    <property type="component" value="Unassembled WGS sequence"/>
</dbReference>
<dbReference type="PANTHER" id="PTHR35787:SF1">
    <property type="entry name" value="GLYCEROL UPTAKE OPERON ANTITERMINATOR REGULATORY PROTEIN"/>
    <property type="match status" value="1"/>
</dbReference>
<dbReference type="OrthoDB" id="9799580at2"/>
<dbReference type="AlphaFoldDB" id="A0A1I3E4R4"/>
<organism evidence="1 2">
    <name type="scientific">Tindallia magadiensis</name>
    <dbReference type="NCBI Taxonomy" id="69895"/>
    <lineage>
        <taxon>Bacteria</taxon>
        <taxon>Bacillati</taxon>
        <taxon>Bacillota</taxon>
        <taxon>Clostridia</taxon>
        <taxon>Peptostreptococcales</taxon>
        <taxon>Tindalliaceae</taxon>
        <taxon>Tindallia</taxon>
    </lineage>
</organism>
<dbReference type="InterPro" id="IPR006699">
    <property type="entry name" value="GlpP"/>
</dbReference>
<dbReference type="SUPFAM" id="SSF110391">
    <property type="entry name" value="GlpP-like"/>
    <property type="match status" value="1"/>
</dbReference>
<accession>A0A1I3E4R4</accession>
<dbReference type="STRING" id="69895.SAMN05192551_104235"/>
<evidence type="ECO:0000313" key="1">
    <source>
        <dbReference type="EMBL" id="SFH93803.1"/>
    </source>
</evidence>
<gene>
    <name evidence="1" type="ORF">SAMN05192551_104235</name>
</gene>
<dbReference type="RefSeq" id="WP_093371747.1">
    <property type="nucleotide sequence ID" value="NZ_FOQA01000004.1"/>
</dbReference>
<name>A0A1I3E4R4_9FIRM</name>
<dbReference type="GO" id="GO:0006071">
    <property type="term" value="P:glycerol metabolic process"/>
    <property type="evidence" value="ECO:0007669"/>
    <property type="project" value="InterPro"/>
</dbReference>
<dbReference type="InterPro" id="IPR013785">
    <property type="entry name" value="Aldolase_TIM"/>
</dbReference>
<dbReference type="Pfam" id="PF04309">
    <property type="entry name" value="G3P_antiterm"/>
    <property type="match status" value="1"/>
</dbReference>
<protein>
    <submittedName>
        <fullName evidence="1">Glycerol uptake operon antiterminator</fullName>
    </submittedName>
</protein>
<dbReference type="GO" id="GO:0006355">
    <property type="term" value="P:regulation of DNA-templated transcription"/>
    <property type="evidence" value="ECO:0007669"/>
    <property type="project" value="InterPro"/>
</dbReference>
<dbReference type="PANTHER" id="PTHR35787">
    <property type="entry name" value="GLYCEROL UPTAKE OPERON ANTITERMINATOR REGULATORY PROTEIN"/>
    <property type="match status" value="1"/>
</dbReference>
<evidence type="ECO:0000313" key="2">
    <source>
        <dbReference type="Proteomes" id="UP000199287"/>
    </source>
</evidence>
<sequence length="191" mass="21183">MTKSKFLETLEISPINAAIKKEEDLNDLIGLDLSFVFVLSSDIIRLEDIVKKLQKQGKFPFVHTDMLTGMASNPILVDYFYKKFGNSCGILTTKNSIVEAAVRKDIRVVQRVFLIDSISVEVNIRSLKKNTPDAIEVMPGVIPKGIRFLKKEMKSIPIIAGGLVETKEEIMEALKAGGVGVSTTKKALWTL</sequence>
<keyword evidence="2" id="KW-1185">Reference proteome</keyword>
<reference evidence="2" key="1">
    <citation type="submission" date="2016-10" db="EMBL/GenBank/DDBJ databases">
        <authorList>
            <person name="Varghese N."/>
            <person name="Submissions S."/>
        </authorList>
    </citation>
    <scope>NUCLEOTIDE SEQUENCE [LARGE SCALE GENOMIC DNA]</scope>
    <source>
        <strain evidence="2">Z-7934</strain>
    </source>
</reference>
<proteinExistence type="predicted"/>
<dbReference type="Gene3D" id="3.20.20.70">
    <property type="entry name" value="Aldolase class I"/>
    <property type="match status" value="1"/>
</dbReference>